<dbReference type="AlphaFoldDB" id="A0A4Y7IX69"/>
<organism evidence="1 2">
    <name type="scientific">Papaver somniferum</name>
    <name type="common">Opium poppy</name>
    <dbReference type="NCBI Taxonomy" id="3469"/>
    <lineage>
        <taxon>Eukaryota</taxon>
        <taxon>Viridiplantae</taxon>
        <taxon>Streptophyta</taxon>
        <taxon>Embryophyta</taxon>
        <taxon>Tracheophyta</taxon>
        <taxon>Spermatophyta</taxon>
        <taxon>Magnoliopsida</taxon>
        <taxon>Ranunculales</taxon>
        <taxon>Papaveraceae</taxon>
        <taxon>Papaveroideae</taxon>
        <taxon>Papaver</taxon>
    </lineage>
</organism>
<dbReference type="Proteomes" id="UP000316621">
    <property type="component" value="Chromosome 2"/>
</dbReference>
<protein>
    <submittedName>
        <fullName evidence="1">Uncharacterized protein</fullName>
    </submittedName>
</protein>
<evidence type="ECO:0000313" key="2">
    <source>
        <dbReference type="Proteomes" id="UP000316621"/>
    </source>
</evidence>
<sequence>MMGNAAVGIYLQFMKYFLSNVHHSVFLSIIDIKGFLDMAVEGDVWQGFVSSLVSNTEEAEQGEDREDVLSPEDAAWVDSCLLNDAELSEDSWDAIKDVLIDIVSLQTTSQNAPVSETVEVYDNSDPMNEEYEDLGTAKFLGRIEDGYVPSNERAKIEELLGITDDDDMVSIMKKIEAAPFRDNSRKGFFSSYRDLDDTDVAADVDSEDEIESPSENIFKVWDLNTLTEEDELVQELRKALAGSCVEDATVSLDDSLNEEETLASLVSGLSDLSLRKSSS</sequence>
<dbReference type="STRING" id="3469.A0A4Y7IX69"/>
<dbReference type="PANTHER" id="PTHR36388">
    <property type="entry name" value="OS02G0469000 PROTEIN"/>
    <property type="match status" value="1"/>
</dbReference>
<accession>A0A4Y7IX69</accession>
<name>A0A4Y7IX69_PAPSO</name>
<dbReference type="Gramene" id="RZC52078">
    <property type="protein sequence ID" value="RZC52078"/>
    <property type="gene ID" value="C5167_020506"/>
</dbReference>
<evidence type="ECO:0000313" key="1">
    <source>
        <dbReference type="EMBL" id="RZC52078.1"/>
    </source>
</evidence>
<dbReference type="PANTHER" id="PTHR36388:SF1">
    <property type="entry name" value="OS02G0469000 PROTEIN"/>
    <property type="match status" value="1"/>
</dbReference>
<reference evidence="1 2" key="1">
    <citation type="journal article" date="2018" name="Science">
        <title>The opium poppy genome and morphinan production.</title>
        <authorList>
            <person name="Guo L."/>
            <person name="Winzer T."/>
            <person name="Yang X."/>
            <person name="Li Y."/>
            <person name="Ning Z."/>
            <person name="He Z."/>
            <person name="Teodor R."/>
            <person name="Lu Y."/>
            <person name="Bowser T.A."/>
            <person name="Graham I.A."/>
            <person name="Ye K."/>
        </authorList>
    </citation>
    <scope>NUCLEOTIDE SEQUENCE [LARGE SCALE GENOMIC DNA]</scope>
    <source>
        <strain evidence="2">cv. HN1</strain>
        <tissue evidence="1">Leaves</tissue>
    </source>
</reference>
<dbReference type="OMA" id="AISDHGM"/>
<gene>
    <name evidence="1" type="ORF">C5167_020506</name>
</gene>
<dbReference type="EMBL" id="CM010716">
    <property type="protein sequence ID" value="RZC52078.1"/>
    <property type="molecule type" value="Genomic_DNA"/>
</dbReference>
<keyword evidence="2" id="KW-1185">Reference proteome</keyword>
<proteinExistence type="predicted"/>